<evidence type="ECO:0000313" key="2">
    <source>
        <dbReference type="Proteomes" id="UP000242181"/>
    </source>
</evidence>
<evidence type="ECO:0008006" key="3">
    <source>
        <dbReference type="Google" id="ProtNLM"/>
    </source>
</evidence>
<dbReference type="Proteomes" id="UP000242181">
    <property type="component" value="Unassembled WGS sequence"/>
</dbReference>
<dbReference type="AlphaFoldDB" id="A0A2P7R164"/>
<dbReference type="Pfam" id="PF05742">
    <property type="entry name" value="TANGO2"/>
    <property type="match status" value="1"/>
</dbReference>
<keyword evidence="2" id="KW-1185">Reference proteome</keyword>
<accession>A0A2P7R164</accession>
<dbReference type="PANTHER" id="PTHR17985:SF8">
    <property type="entry name" value="TRANSPORT AND GOLGI ORGANIZATION PROTEIN 2 HOMOLOG"/>
    <property type="match status" value="1"/>
</dbReference>
<dbReference type="EMBL" id="PXYH01000009">
    <property type="protein sequence ID" value="PSJ43956.1"/>
    <property type="molecule type" value="Genomic_DNA"/>
</dbReference>
<dbReference type="OrthoDB" id="4380123at2"/>
<organism evidence="1 2">
    <name type="scientific">Zobellella taiwanensis</name>
    <dbReference type="NCBI Taxonomy" id="347535"/>
    <lineage>
        <taxon>Bacteria</taxon>
        <taxon>Pseudomonadati</taxon>
        <taxon>Pseudomonadota</taxon>
        <taxon>Gammaproteobacteria</taxon>
        <taxon>Aeromonadales</taxon>
        <taxon>Aeromonadaceae</taxon>
        <taxon>Zobellella</taxon>
    </lineage>
</organism>
<protein>
    <recommendedName>
        <fullName evidence="3">NRDE family protein</fullName>
    </recommendedName>
</protein>
<dbReference type="PANTHER" id="PTHR17985">
    <property type="entry name" value="SER/THR-RICH PROTEIN T10 IN DGCR REGION"/>
    <property type="match status" value="1"/>
</dbReference>
<dbReference type="RefSeq" id="WP_106453295.1">
    <property type="nucleotide sequence ID" value="NZ_PXYH01000009.1"/>
</dbReference>
<gene>
    <name evidence="1" type="ORF">C7I36_08525</name>
</gene>
<evidence type="ECO:0000313" key="1">
    <source>
        <dbReference type="EMBL" id="PSJ43956.1"/>
    </source>
</evidence>
<reference evidence="1 2" key="1">
    <citation type="submission" date="2018-03" db="EMBL/GenBank/DDBJ databases">
        <title>The draft genome of Zobellella taiwanensis JCM 13381.</title>
        <authorList>
            <person name="Liu L."/>
            <person name="Li L."/>
            <person name="Wang T."/>
            <person name="Zhang X."/>
            <person name="Liang L."/>
        </authorList>
    </citation>
    <scope>NUCLEOTIDE SEQUENCE [LARGE SCALE GENOMIC DNA]</scope>
    <source>
        <strain evidence="1 2">JCM 13381</strain>
    </source>
</reference>
<dbReference type="InterPro" id="IPR008551">
    <property type="entry name" value="TANGO2"/>
</dbReference>
<comment type="caution">
    <text evidence="1">The sequence shown here is derived from an EMBL/GenBank/DDBJ whole genome shotgun (WGS) entry which is preliminary data.</text>
</comment>
<proteinExistence type="predicted"/>
<name>A0A2P7R164_9GAMM</name>
<sequence>MCLIAFSWQPGAHRALRLLANRDEFYDRATAPAGWWPDLPHIWGGRDLQAGGSWLGVTRHGRLAALTNHRDGRVPPPAHARSRGELVADFLAGDDSPRQYLARVMARRRDYGGFNLLVADLGAGELWYGGSRDGAGPRALAAGLYGLSNAVLDTPWPKVERLKQGLAGWTGDDEAAAFALLDDHRPAEPALLPDTGVGAEWERRLSPVFIHSPGYGTRAQTLLTLSGDELRLVERERDADGAVLGLRRACLQLARHTALKGAC</sequence>